<dbReference type="GO" id="GO:0032958">
    <property type="term" value="P:inositol phosphate biosynthetic process"/>
    <property type="evidence" value="ECO:0007669"/>
    <property type="project" value="TreeGrafter"/>
</dbReference>
<evidence type="ECO:0000256" key="8">
    <source>
        <dbReference type="ARBA" id="ARBA00022840"/>
    </source>
</evidence>
<dbReference type="GO" id="GO:0005524">
    <property type="term" value="F:ATP binding"/>
    <property type="evidence" value="ECO:0007669"/>
    <property type="project" value="UniProtKB-KW"/>
</dbReference>
<evidence type="ECO:0000256" key="1">
    <source>
        <dbReference type="ARBA" id="ARBA00003979"/>
    </source>
</evidence>
<protein>
    <recommendedName>
        <fullName evidence="4 9">Inositol-pentakisphosphate 2-kinase</fullName>
        <ecNumber evidence="3 9">2.7.1.158</ecNumber>
    </recommendedName>
</protein>
<evidence type="ECO:0000313" key="11">
    <source>
        <dbReference type="Proteomes" id="UP000800036"/>
    </source>
</evidence>
<evidence type="ECO:0000256" key="6">
    <source>
        <dbReference type="ARBA" id="ARBA00022741"/>
    </source>
</evidence>
<comment type="similarity">
    <text evidence="2">Belongs to the IPK1 type 1 family.</text>
</comment>
<dbReference type="GO" id="GO:0035299">
    <property type="term" value="F:inositol-1,3,4,5,6-pentakisphosphate 2-kinase activity"/>
    <property type="evidence" value="ECO:0007669"/>
    <property type="project" value="UniProtKB-EC"/>
</dbReference>
<reference evidence="10" key="1">
    <citation type="journal article" date="2020" name="Stud. Mycol.">
        <title>101 Dothideomycetes genomes: a test case for predicting lifestyles and emergence of pathogens.</title>
        <authorList>
            <person name="Haridas S."/>
            <person name="Albert R."/>
            <person name="Binder M."/>
            <person name="Bloem J."/>
            <person name="Labutti K."/>
            <person name="Salamov A."/>
            <person name="Andreopoulos B."/>
            <person name="Baker S."/>
            <person name="Barry K."/>
            <person name="Bills G."/>
            <person name="Bluhm B."/>
            <person name="Cannon C."/>
            <person name="Castanera R."/>
            <person name="Culley D."/>
            <person name="Daum C."/>
            <person name="Ezra D."/>
            <person name="Gonzalez J."/>
            <person name="Henrissat B."/>
            <person name="Kuo A."/>
            <person name="Liang C."/>
            <person name="Lipzen A."/>
            <person name="Lutzoni F."/>
            <person name="Magnuson J."/>
            <person name="Mondo S."/>
            <person name="Nolan M."/>
            <person name="Ohm R."/>
            <person name="Pangilinan J."/>
            <person name="Park H.-J."/>
            <person name="Ramirez L."/>
            <person name="Alfaro M."/>
            <person name="Sun H."/>
            <person name="Tritt A."/>
            <person name="Yoshinaga Y."/>
            <person name="Zwiers L.-H."/>
            <person name="Turgeon B."/>
            <person name="Goodwin S."/>
            <person name="Spatafora J."/>
            <person name="Crous P."/>
            <person name="Grigoriev I."/>
        </authorList>
    </citation>
    <scope>NUCLEOTIDE SEQUENCE</scope>
    <source>
        <strain evidence="10">CBS 107.79</strain>
    </source>
</reference>
<keyword evidence="8 9" id="KW-0067">ATP-binding</keyword>
<organism evidence="10 11">
    <name type="scientific">Bimuria novae-zelandiae CBS 107.79</name>
    <dbReference type="NCBI Taxonomy" id="1447943"/>
    <lineage>
        <taxon>Eukaryota</taxon>
        <taxon>Fungi</taxon>
        <taxon>Dikarya</taxon>
        <taxon>Ascomycota</taxon>
        <taxon>Pezizomycotina</taxon>
        <taxon>Dothideomycetes</taxon>
        <taxon>Pleosporomycetidae</taxon>
        <taxon>Pleosporales</taxon>
        <taxon>Massarineae</taxon>
        <taxon>Didymosphaeriaceae</taxon>
        <taxon>Bimuria</taxon>
    </lineage>
</organism>
<dbReference type="EC" id="2.7.1.158" evidence="3 9"/>
<comment type="catalytic activity">
    <reaction evidence="9">
        <text>1D-myo-inositol 1,3,4,5,6-pentakisphosphate + ATP = 1D-myo-inositol hexakisphosphate + ADP + H(+)</text>
        <dbReference type="Rhea" id="RHEA:20313"/>
        <dbReference type="ChEBI" id="CHEBI:15378"/>
        <dbReference type="ChEBI" id="CHEBI:30616"/>
        <dbReference type="ChEBI" id="CHEBI:57733"/>
        <dbReference type="ChEBI" id="CHEBI:58130"/>
        <dbReference type="ChEBI" id="CHEBI:456216"/>
        <dbReference type="EC" id="2.7.1.158"/>
    </reaction>
</comment>
<proteinExistence type="inferred from homology"/>
<evidence type="ECO:0000256" key="7">
    <source>
        <dbReference type="ARBA" id="ARBA00022777"/>
    </source>
</evidence>
<dbReference type="GO" id="GO:0005634">
    <property type="term" value="C:nucleus"/>
    <property type="evidence" value="ECO:0007669"/>
    <property type="project" value="TreeGrafter"/>
</dbReference>
<dbReference type="PANTHER" id="PTHR14456">
    <property type="entry name" value="INOSITOL POLYPHOSPHATE KINASE 1"/>
    <property type="match status" value="1"/>
</dbReference>
<dbReference type="Pfam" id="PF06090">
    <property type="entry name" value="Ins_P5_2-kin"/>
    <property type="match status" value="1"/>
</dbReference>
<accession>A0A6A5V3Y4</accession>
<keyword evidence="5 9" id="KW-0808">Transferase</keyword>
<evidence type="ECO:0000256" key="2">
    <source>
        <dbReference type="ARBA" id="ARBA00008305"/>
    </source>
</evidence>
<keyword evidence="6 9" id="KW-0547">Nucleotide-binding</keyword>
<evidence type="ECO:0000256" key="5">
    <source>
        <dbReference type="ARBA" id="ARBA00022679"/>
    </source>
</evidence>
<dbReference type="EMBL" id="ML976696">
    <property type="protein sequence ID" value="KAF1970979.1"/>
    <property type="molecule type" value="Genomic_DNA"/>
</dbReference>
<dbReference type="OrthoDB" id="272370at2759"/>
<dbReference type="AlphaFoldDB" id="A0A6A5V3Y4"/>
<evidence type="ECO:0000256" key="3">
    <source>
        <dbReference type="ARBA" id="ARBA00012023"/>
    </source>
</evidence>
<keyword evidence="7 9" id="KW-0418">Kinase</keyword>
<sequence length="380" mass="43198">MAPSARHEPNILCRLASGDELSNAFRFKFCAEGAANAVFRLQPSSKGTCVVFEDHNGNVMERKGLQTKVLRISKGEPKTLRYNEIMAGFEEELLPLFRKTEQEEDDTSPRKALNLSIKESFEDFVMHHEGVSIYPGALHALMVEMHKHCPHNKHIGFHLLEERGILLPDMSPEDGITFTIEIKPKWLTQSLDAPRDAYLCRTCALQAARLDAARKPERPVKRDYICPLVLAAGKAPAIEQWLREKTRSLDPSTAAKIIARALPFFTTGPGHEILQHLRYLQSVVGTNVIRVTPPHDDEGYRLRLSMTLRDCSLFVRIPFDESSPIEAKLGDLDFKSLNKLVDWYKKEQVLGNGGWYLSRDSGMEGCWIAQGWRKYVPYYF</sequence>
<evidence type="ECO:0000256" key="9">
    <source>
        <dbReference type="RuleBase" id="RU364126"/>
    </source>
</evidence>
<comment type="domain">
    <text evidence="9">The EXKPK motif is conserved in inositol-pentakisphosphate 2-kinases of both family 1 and 2.</text>
</comment>
<dbReference type="PANTHER" id="PTHR14456:SF2">
    <property type="entry name" value="INOSITOL-PENTAKISPHOSPHATE 2-KINASE"/>
    <property type="match status" value="1"/>
</dbReference>
<evidence type="ECO:0000313" key="10">
    <source>
        <dbReference type="EMBL" id="KAF1970979.1"/>
    </source>
</evidence>
<gene>
    <name evidence="10" type="ORF">BU23DRAFT_197634</name>
</gene>
<name>A0A6A5V3Y4_9PLEO</name>
<dbReference type="Proteomes" id="UP000800036">
    <property type="component" value="Unassembled WGS sequence"/>
</dbReference>
<keyword evidence="11" id="KW-1185">Reference proteome</keyword>
<dbReference type="InterPro" id="IPR009286">
    <property type="entry name" value="Ins_P5_2-kin"/>
</dbReference>
<comment type="function">
    <text evidence="9">Phosphorylates Ins(1,3,4,5,6)P5 at position 2 to form Ins(1,2,3,4,5,6)P6 (InsP6 or phytate).</text>
</comment>
<comment type="function">
    <text evidence="1">Has kinase activity and phosphorylates inositol-1,3,4,5,6-pentakisphosphate (Ins(1,3,4,5,6)P5) to produce 1,2,3,4,5,6-hexakisphosphate (InsP6), also known as phytate.</text>
</comment>
<evidence type="ECO:0000256" key="4">
    <source>
        <dbReference type="ARBA" id="ARBA00014846"/>
    </source>
</evidence>